<keyword evidence="3" id="KW-1185">Reference proteome</keyword>
<protein>
    <submittedName>
        <fullName evidence="2">Uncharacterized protein</fullName>
    </submittedName>
</protein>
<evidence type="ECO:0000313" key="2">
    <source>
        <dbReference type="EMBL" id="KAK4091298.1"/>
    </source>
</evidence>
<comment type="caution">
    <text evidence="2">The sequence shown here is derived from an EMBL/GenBank/DDBJ whole genome shotgun (WGS) entry which is preliminary data.</text>
</comment>
<accession>A0ABR0C5Q1</accession>
<organism evidence="2 3">
    <name type="scientific">Purpureocillium lilacinum</name>
    <name type="common">Paecilomyces lilacinus</name>
    <dbReference type="NCBI Taxonomy" id="33203"/>
    <lineage>
        <taxon>Eukaryota</taxon>
        <taxon>Fungi</taxon>
        <taxon>Dikarya</taxon>
        <taxon>Ascomycota</taxon>
        <taxon>Pezizomycotina</taxon>
        <taxon>Sordariomycetes</taxon>
        <taxon>Hypocreomycetidae</taxon>
        <taxon>Hypocreales</taxon>
        <taxon>Ophiocordycipitaceae</taxon>
        <taxon>Purpureocillium</taxon>
    </lineage>
</organism>
<feature type="compositionally biased region" description="Low complexity" evidence="1">
    <location>
        <begin position="172"/>
        <end position="187"/>
    </location>
</feature>
<proteinExistence type="predicted"/>
<feature type="region of interest" description="Disordered" evidence="1">
    <location>
        <begin position="54"/>
        <end position="84"/>
    </location>
</feature>
<evidence type="ECO:0000313" key="3">
    <source>
        <dbReference type="Proteomes" id="UP001287286"/>
    </source>
</evidence>
<dbReference type="EMBL" id="JAWRVI010000012">
    <property type="protein sequence ID" value="KAK4091298.1"/>
    <property type="molecule type" value="Genomic_DNA"/>
</dbReference>
<gene>
    <name evidence="2" type="ORF">Purlil1_4312</name>
</gene>
<feature type="region of interest" description="Disordered" evidence="1">
    <location>
        <begin position="261"/>
        <end position="282"/>
    </location>
</feature>
<reference evidence="2 3" key="1">
    <citation type="journal article" date="2024" name="Microbiol. Resour. Announc.">
        <title>Genome annotations for the ascomycete fungi Trichoderma harzianum, Trichoderma aggressivum, and Purpureocillium lilacinum.</title>
        <authorList>
            <person name="Beijen E.P.W."/>
            <person name="Ohm R.A."/>
        </authorList>
    </citation>
    <scope>NUCLEOTIDE SEQUENCE [LARGE SCALE GENOMIC DNA]</scope>
    <source>
        <strain evidence="2 3">CBS 150709</strain>
    </source>
</reference>
<feature type="compositionally biased region" description="Polar residues" evidence="1">
    <location>
        <begin position="267"/>
        <end position="277"/>
    </location>
</feature>
<feature type="region of interest" description="Disordered" evidence="1">
    <location>
        <begin position="172"/>
        <end position="195"/>
    </location>
</feature>
<sequence length="455" mass="49924">MWRGILVAPRAAQLEMRARDRGCYAANVVKQRRAWRLRVVRMKGEVRPKTDLEMDEVEAGKASPSECLDETTGRSASRTVERDDVSPTDIGRVRYFVMEEAAVEVEARKKASARARLRKPPCDGTNKVMGVPGGSTRRCLQRKYLPLPFKTAQPAQRPAGGTEHDTYLTYTTTTTTTRSPEPWQTTTLNPPRHGDFVTTTPAKTPFGPAGKGKSALLVGPPCCPRALAAYQGDECVEPSTGEDAVETLINRQRAIHTSRITKRVSEGRTSLPPSSLTLDRAPRADPGFPATSAPDNGFGPAAVMLLARRACRASGPATGHYLGRVTMSSRRLHKYCPLLLAPKDMLSRELLLRTKLGIKGGFSAAHVSGSPMGLEERATHAFLTLVDRAVSSRAKKRRWRGTAQHLCGVDPCSRPGLVKRSRRLNRPHGFGWRWRANGTATYPAPHSPLSRLLKV</sequence>
<dbReference type="Proteomes" id="UP001287286">
    <property type="component" value="Unassembled WGS sequence"/>
</dbReference>
<name>A0ABR0C5Q1_PURLI</name>
<evidence type="ECO:0000256" key="1">
    <source>
        <dbReference type="SAM" id="MobiDB-lite"/>
    </source>
</evidence>